<evidence type="ECO:0000256" key="1">
    <source>
        <dbReference type="SAM" id="Coils"/>
    </source>
</evidence>
<dbReference type="OrthoDB" id="6067533at2759"/>
<reference evidence="2" key="1">
    <citation type="submission" date="2021-03" db="EMBL/GenBank/DDBJ databases">
        <authorList>
            <person name="Bekaert M."/>
        </authorList>
    </citation>
    <scope>NUCLEOTIDE SEQUENCE</scope>
</reference>
<keyword evidence="3" id="KW-1185">Reference proteome</keyword>
<keyword evidence="1" id="KW-0175">Coiled coil</keyword>
<evidence type="ECO:0000313" key="3">
    <source>
        <dbReference type="Proteomes" id="UP000683360"/>
    </source>
</evidence>
<name>A0A8S3S5Z4_MYTED</name>
<feature type="coiled-coil region" evidence="1">
    <location>
        <begin position="843"/>
        <end position="870"/>
    </location>
</feature>
<dbReference type="Proteomes" id="UP000683360">
    <property type="component" value="Unassembled WGS sequence"/>
</dbReference>
<evidence type="ECO:0000313" key="2">
    <source>
        <dbReference type="EMBL" id="CAG2214687.1"/>
    </source>
</evidence>
<dbReference type="EMBL" id="CAJPWZ010001419">
    <property type="protein sequence ID" value="CAG2214687.1"/>
    <property type="molecule type" value="Genomic_DNA"/>
</dbReference>
<dbReference type="AlphaFoldDB" id="A0A8S3S5Z4"/>
<gene>
    <name evidence="2" type="ORF">MEDL_28531</name>
</gene>
<comment type="caution">
    <text evidence="2">The sequence shown here is derived from an EMBL/GenBank/DDBJ whole genome shotgun (WGS) entry which is preliminary data.</text>
</comment>
<accession>A0A8S3S5Z4</accession>
<sequence>MNTKSTKEFYTAYWLVFCVFLLYQQSANLALALNRSVRSESADTNLQQGDQCPEWEVYDGVDCVCADDSTARCSDEGGMVCDNKGKQYKSPCYFSLKICQQKIEPETNIVSCGGCKMLRLTGGKDFPSDTTLAKFERIGKDTGLTTKYRSLSGDDIQVFYSSDLGAWAIGKTNETGNSVAMVQMLNGSYPEEGNPGMLIPRQHGTSITWESDLTYRLECVTVTAVTTTTLKVVQATKGCLYYPQVCKMRDEIKKHLLPEVTGKRNSFLSKYGKPSQFEAAASKIHDQVTDIKDKILTIKELDTAIDKNLIDLVNLYSSIKDDFTYINADILSDYNEWVKNTISAAALQVNLLPIEVLMTLPVLVATSATTLALAASGIGAVLAVGFAIVDVVSSVKEEARVRDQLQEKKNTLIKSRNQLNSAFRSMKTFQKKFCQYVVKFLYDLSTDHILPNKDCYWGYDLSSIRGTPDEAEINNAKIDATFITTMTNLKTTNVLPKKVTDVRIGDSQDNEILLHRYRRGWGALLFTGTSMLLRTTSLGLVLGAAISDGCIYYKSICTNRDEIKRLDNIINGMVSQYEQEYVLVKKNYFDLKTATTNNAYISYYINHTIQIVESLQDIEESLVAQLEFKLPASSSINNLTFELYLNSVMGQIEYRLADLSQMLATHKQNALIGIAVHYLVEAAVSKFTKSFQNAYNMVSNEDILATTQASLWDRMGNSEIDVATKRGTIQKLKLVPKAFKQMAKNFGQNVRDFGASIKKWKRINNWKGFKGKLAHTFRKPIAKMNSVKQFITNPAVRTKFVKNYKLSWSQGIMTGIGMLGDGIMQYVTVKEWSKVATEMEKARESYQKYHDNLKSNLTQLREEKEETAKIWNQTIDIFKNITLPFKALMINASQNSNFSDVVGLAKLPVDTNGPLFTIDFDKLVQTSLASDQLTVIDFLKDVDNNMTVIEDEMRARLVLYNNTLSKSENSEPVSDIFDDIKSILQFSSSQTMKNFGNQLTSKDLVCTVSILRSDISEYDYFPLDSFRPRCEVNYTAFQDLSSDALLQRKSRLMRQIVIKSVNGNTEESLTGLLDAVHNAYLGVSDSDVAAFGSSVTDRDVICVISEEYPSKQTYDFINLEPFRSDCSLVTSTDYSKLIADAMKLRELASGIQNSLKTCKDYSFCPCLTQVASQNQVTVADVEQILNQLDPNWEPNQAASFCSPTGCDCKHL</sequence>
<proteinExistence type="predicted"/>
<organism evidence="2 3">
    <name type="scientific">Mytilus edulis</name>
    <name type="common">Blue mussel</name>
    <dbReference type="NCBI Taxonomy" id="6550"/>
    <lineage>
        <taxon>Eukaryota</taxon>
        <taxon>Metazoa</taxon>
        <taxon>Spiralia</taxon>
        <taxon>Lophotrochozoa</taxon>
        <taxon>Mollusca</taxon>
        <taxon>Bivalvia</taxon>
        <taxon>Autobranchia</taxon>
        <taxon>Pteriomorphia</taxon>
        <taxon>Mytilida</taxon>
        <taxon>Mytiloidea</taxon>
        <taxon>Mytilidae</taxon>
        <taxon>Mytilinae</taxon>
        <taxon>Mytilus</taxon>
    </lineage>
</organism>
<protein>
    <submittedName>
        <fullName evidence="2">Uncharacterized protein</fullName>
    </submittedName>
</protein>